<evidence type="ECO:0000256" key="1">
    <source>
        <dbReference type="SAM" id="SignalP"/>
    </source>
</evidence>
<feature type="signal peptide" evidence="1">
    <location>
        <begin position="1"/>
        <end position="22"/>
    </location>
</feature>
<comment type="caution">
    <text evidence="2">The sequence shown here is derived from an EMBL/GenBank/DDBJ whole genome shotgun (WGS) entry which is preliminary data.</text>
</comment>
<accession>A0ABU2Y0V9</accession>
<reference evidence="2 3" key="1">
    <citation type="submission" date="2023-09" db="EMBL/GenBank/DDBJ databases">
        <authorList>
            <person name="Rey-Velasco X."/>
        </authorList>
    </citation>
    <scope>NUCLEOTIDE SEQUENCE [LARGE SCALE GENOMIC DNA]</scope>
    <source>
        <strain evidence="2 3">P050</strain>
    </source>
</reference>
<organism evidence="2 3">
    <name type="scientific">Urechidicola vernalis</name>
    <dbReference type="NCBI Taxonomy" id="3075600"/>
    <lineage>
        <taxon>Bacteria</taxon>
        <taxon>Pseudomonadati</taxon>
        <taxon>Bacteroidota</taxon>
        <taxon>Flavobacteriia</taxon>
        <taxon>Flavobacteriales</taxon>
        <taxon>Flavobacteriaceae</taxon>
        <taxon>Urechidicola</taxon>
    </lineage>
</organism>
<dbReference type="EMBL" id="JAVRHV010000001">
    <property type="protein sequence ID" value="MDT0551808.1"/>
    <property type="molecule type" value="Genomic_DNA"/>
</dbReference>
<dbReference type="RefSeq" id="WP_311591611.1">
    <property type="nucleotide sequence ID" value="NZ_JAVRHV010000001.1"/>
</dbReference>
<gene>
    <name evidence="2" type="ORF">RM519_01000</name>
</gene>
<keyword evidence="3" id="KW-1185">Reference proteome</keyword>
<keyword evidence="1" id="KW-0732">Signal</keyword>
<feature type="chain" id="PRO_5047454837" evidence="1">
    <location>
        <begin position="23"/>
        <end position="246"/>
    </location>
</feature>
<sequence>MKTKKISSVVLIACLISLYGFAQESNTDYQMASIVFIDAKIGHEKDFESKVIEHNNKFHNEAPNKGYLDQVISGKNAGTYVWVMGPCTFTDLENMNPGDGHEEHWDTEVVPLIKGYGAQEYWRFNEKLSYYPNPVVNRKFANLWLIDLKRGDYYRFKTLMGKIAEAYEKKGTGNMRVYDNQFNADDGRDVVIIWDMENMAELDIMDPIKPAYEEVNGEGSWDTMLEEWEEITLKIDSQLWRVNITK</sequence>
<dbReference type="Proteomes" id="UP001252186">
    <property type="component" value="Unassembled WGS sequence"/>
</dbReference>
<name>A0ABU2Y0V9_9FLAO</name>
<evidence type="ECO:0000313" key="3">
    <source>
        <dbReference type="Proteomes" id="UP001252186"/>
    </source>
</evidence>
<protein>
    <submittedName>
        <fullName evidence="2">Uncharacterized protein</fullName>
    </submittedName>
</protein>
<evidence type="ECO:0000313" key="2">
    <source>
        <dbReference type="EMBL" id="MDT0551808.1"/>
    </source>
</evidence>
<proteinExistence type="predicted"/>